<feature type="domain" description="GmrSD restriction endonucleases C-terminal" evidence="2">
    <location>
        <begin position="40"/>
        <end position="174"/>
    </location>
</feature>
<feature type="region of interest" description="Disordered" evidence="1">
    <location>
        <begin position="1"/>
        <end position="41"/>
    </location>
</feature>
<reference evidence="3 4" key="1">
    <citation type="submission" date="2017-03" db="EMBL/GenBank/DDBJ databases">
        <authorList>
            <person name="Afonso C.L."/>
            <person name="Miller P.J."/>
            <person name="Scott M.A."/>
            <person name="Spackman E."/>
            <person name="Goraichik I."/>
            <person name="Dimitrov K.M."/>
            <person name="Suarez D.L."/>
            <person name="Swayne D.E."/>
        </authorList>
    </citation>
    <scope>NUCLEOTIDE SEQUENCE [LARGE SCALE GENOMIC DNA]</scope>
    <source>
        <strain evidence="4">8(6)</strain>
    </source>
</reference>
<feature type="region of interest" description="Disordered" evidence="1">
    <location>
        <begin position="187"/>
        <end position="273"/>
    </location>
</feature>
<gene>
    <name evidence="3" type="ORF">BAURA86_00677</name>
</gene>
<dbReference type="Proteomes" id="UP000234300">
    <property type="component" value="Unassembled WGS sequence"/>
</dbReference>
<evidence type="ECO:0000313" key="3">
    <source>
        <dbReference type="EMBL" id="SMX76010.1"/>
    </source>
</evidence>
<name>A0A2H1ILM1_BREAU</name>
<organism evidence="3 4">
    <name type="scientific">Brevibacterium aurantiacum</name>
    <dbReference type="NCBI Taxonomy" id="273384"/>
    <lineage>
        <taxon>Bacteria</taxon>
        <taxon>Bacillati</taxon>
        <taxon>Actinomycetota</taxon>
        <taxon>Actinomycetes</taxon>
        <taxon>Micrococcales</taxon>
        <taxon>Brevibacteriaceae</taxon>
        <taxon>Brevibacterium</taxon>
    </lineage>
</organism>
<dbReference type="AlphaFoldDB" id="A0A2H1ILM1"/>
<accession>A0A2H1ILM1</accession>
<dbReference type="PANTHER" id="PTHR24094">
    <property type="entry name" value="SECRETED PROTEIN"/>
    <property type="match status" value="1"/>
</dbReference>
<feature type="compositionally biased region" description="Low complexity" evidence="1">
    <location>
        <begin position="209"/>
        <end position="218"/>
    </location>
</feature>
<sequence>MTGEAQSALAGLAVRSKERRTGYDPQLFDSSSDADDNGCDTRNDVLRRDLKDLVVQAGTQGCTVAAGHFDDEYLGESYDFERGSTKIEIDNVVSLSNAWQTGASDLSVAQLREFGNDPLNLLAVSSRLKRQKAEGDAAAWLPPNEDYQCEYVSRQIAVKQKYGLWVAAAEKDAMETVLETCADQSTFNEDVNWPQPGEGDDVTTESDAEPSQSESSGEPSEEASEDPSGEASSEPTEEASTDPSGKSAPGDSSNEPETEPATGPGADNHAGES</sequence>
<dbReference type="Pfam" id="PF07510">
    <property type="entry name" value="GmrSD_C"/>
    <property type="match status" value="1"/>
</dbReference>
<dbReference type="InterPro" id="IPR011089">
    <property type="entry name" value="GmrSD_C"/>
</dbReference>
<proteinExistence type="predicted"/>
<evidence type="ECO:0000256" key="1">
    <source>
        <dbReference type="SAM" id="MobiDB-lite"/>
    </source>
</evidence>
<feature type="compositionally biased region" description="Acidic residues" evidence="1">
    <location>
        <begin position="198"/>
        <end position="208"/>
    </location>
</feature>
<evidence type="ECO:0000313" key="4">
    <source>
        <dbReference type="Proteomes" id="UP000234300"/>
    </source>
</evidence>
<dbReference type="PANTHER" id="PTHR24094:SF15">
    <property type="entry name" value="AMP-DEPENDENT SYNTHETASE_LIGASE DOMAIN-CONTAINING PROTEIN-RELATED"/>
    <property type="match status" value="1"/>
</dbReference>
<feature type="compositionally biased region" description="Acidic residues" evidence="1">
    <location>
        <begin position="219"/>
        <end position="228"/>
    </location>
</feature>
<evidence type="ECO:0000259" key="2">
    <source>
        <dbReference type="Pfam" id="PF07510"/>
    </source>
</evidence>
<protein>
    <recommendedName>
        <fullName evidence="2">GmrSD restriction endonucleases C-terminal domain-containing protein</fullName>
    </recommendedName>
</protein>
<dbReference type="EMBL" id="FXZI01000002">
    <property type="protein sequence ID" value="SMX76010.1"/>
    <property type="molecule type" value="Genomic_DNA"/>
</dbReference>